<feature type="region of interest" description="Disordered" evidence="1">
    <location>
        <begin position="74"/>
        <end position="103"/>
    </location>
</feature>
<accession>A0A448XJX2</accession>
<gene>
    <name evidence="2" type="ORF">PXEA_LOCUS31911</name>
</gene>
<proteinExistence type="predicted"/>
<evidence type="ECO:0000313" key="3">
    <source>
        <dbReference type="Proteomes" id="UP000784294"/>
    </source>
</evidence>
<dbReference type="AlphaFoldDB" id="A0A448XJX2"/>
<organism evidence="2 3">
    <name type="scientific">Protopolystoma xenopodis</name>
    <dbReference type="NCBI Taxonomy" id="117903"/>
    <lineage>
        <taxon>Eukaryota</taxon>
        <taxon>Metazoa</taxon>
        <taxon>Spiralia</taxon>
        <taxon>Lophotrochozoa</taxon>
        <taxon>Platyhelminthes</taxon>
        <taxon>Monogenea</taxon>
        <taxon>Polyopisthocotylea</taxon>
        <taxon>Polystomatidea</taxon>
        <taxon>Polystomatidae</taxon>
        <taxon>Protopolystoma</taxon>
    </lineage>
</organism>
<name>A0A448XJX2_9PLAT</name>
<reference evidence="2" key="1">
    <citation type="submission" date="2018-11" db="EMBL/GenBank/DDBJ databases">
        <authorList>
            <consortium name="Pathogen Informatics"/>
        </authorList>
    </citation>
    <scope>NUCLEOTIDE SEQUENCE</scope>
</reference>
<dbReference type="Proteomes" id="UP000784294">
    <property type="component" value="Unassembled WGS sequence"/>
</dbReference>
<keyword evidence="3" id="KW-1185">Reference proteome</keyword>
<sequence length="174" mass="18953">MGYCWEQVFASTSANAPFLALFVMPQSPRISQAIRVEGMQQAGARNACEAAQLGQVDSEGIIIPEEATPLAESWGRNKPIRGMGEEQVGPSREREEGKKRRLMRAKMDGCATGFGEEGRARKIQKSRRLDLAGFRRDRRATSEMSLGMGCTDPKATGVWVSVTLPRGADAPHSG</sequence>
<evidence type="ECO:0000256" key="1">
    <source>
        <dbReference type="SAM" id="MobiDB-lite"/>
    </source>
</evidence>
<evidence type="ECO:0000313" key="2">
    <source>
        <dbReference type="EMBL" id="VEL38471.1"/>
    </source>
</evidence>
<dbReference type="EMBL" id="CAAALY010258021">
    <property type="protein sequence ID" value="VEL38471.1"/>
    <property type="molecule type" value="Genomic_DNA"/>
</dbReference>
<protein>
    <submittedName>
        <fullName evidence="2">Uncharacterized protein</fullName>
    </submittedName>
</protein>
<comment type="caution">
    <text evidence="2">The sequence shown here is derived from an EMBL/GenBank/DDBJ whole genome shotgun (WGS) entry which is preliminary data.</text>
</comment>